<reference evidence="14" key="1">
    <citation type="submission" date="2019-10" db="EMBL/GenBank/DDBJ databases">
        <title>Lacipirellula parvula gen. nov., sp. nov., representing a lineage of planctomycetes widespread in freshwater anoxic habitats, and description of the family Lacipirellulaceae.</title>
        <authorList>
            <person name="Dedysh S.N."/>
            <person name="Kulichevskaya I.S."/>
            <person name="Beletsky A.V."/>
            <person name="Rakitin A.L."/>
            <person name="Mardanov A.V."/>
            <person name="Ivanova A.A."/>
            <person name="Saltykova V.X."/>
            <person name="Rijpstra W.I.C."/>
            <person name="Sinninghe Damste J.S."/>
            <person name="Ravin N.V."/>
        </authorList>
    </citation>
    <scope>NUCLEOTIDE SEQUENCE [LARGE SCALE GENOMIC DNA]</scope>
    <source>
        <strain evidence="14">PX69</strain>
    </source>
</reference>
<evidence type="ECO:0000256" key="8">
    <source>
        <dbReference type="ARBA" id="ARBA00022842"/>
    </source>
</evidence>
<keyword evidence="14" id="KW-1185">Reference proteome</keyword>
<dbReference type="GO" id="GO:0000105">
    <property type="term" value="P:L-histidine biosynthetic process"/>
    <property type="evidence" value="ECO:0007669"/>
    <property type="project" value="UniProtKB-UniRule"/>
</dbReference>
<dbReference type="Proteomes" id="UP000326837">
    <property type="component" value="Chromosome"/>
</dbReference>
<keyword evidence="9" id="KW-0368">Histidine biosynthesis</keyword>
<evidence type="ECO:0000256" key="2">
    <source>
        <dbReference type="ARBA" id="ARBA00004970"/>
    </source>
</evidence>
<dbReference type="Gene3D" id="3.30.540.10">
    <property type="entry name" value="Fructose-1,6-Bisphosphatase, subunit A, domain 1"/>
    <property type="match status" value="1"/>
</dbReference>
<gene>
    <name evidence="13" type="ORF">PLANPX_3148</name>
</gene>
<evidence type="ECO:0000256" key="1">
    <source>
        <dbReference type="ARBA" id="ARBA00001946"/>
    </source>
</evidence>
<dbReference type="PRINTS" id="PR00377">
    <property type="entry name" value="IMPHPHTASES"/>
</dbReference>
<accession>A0A5K7XGX3</accession>
<dbReference type="PANTHER" id="PTHR43200:SF6">
    <property type="entry name" value="3'(2'),5'-BISPHOSPHATE NUCLEOTIDASE"/>
    <property type="match status" value="1"/>
</dbReference>
<dbReference type="EC" id="3.1.3.15" evidence="4 11"/>
<evidence type="ECO:0000256" key="11">
    <source>
        <dbReference type="NCBIfam" id="TIGR02067"/>
    </source>
</evidence>
<dbReference type="InterPro" id="IPR000760">
    <property type="entry name" value="Inositol_monophosphatase-like"/>
</dbReference>
<evidence type="ECO:0000256" key="10">
    <source>
        <dbReference type="ARBA" id="ARBA00049158"/>
    </source>
</evidence>
<evidence type="ECO:0000256" key="3">
    <source>
        <dbReference type="ARBA" id="ARBA00009759"/>
    </source>
</evidence>
<dbReference type="KEGG" id="lpav:PLANPX_3148"/>
<dbReference type="FunFam" id="3.30.540.10:FF:000003">
    <property type="entry name" value="Inositol-1-monophosphatase"/>
    <property type="match status" value="1"/>
</dbReference>
<dbReference type="GO" id="GO:0004401">
    <property type="term" value="F:histidinol-phosphatase activity"/>
    <property type="evidence" value="ECO:0007669"/>
    <property type="project" value="UniProtKB-UniRule"/>
</dbReference>
<dbReference type="InterPro" id="IPR020583">
    <property type="entry name" value="Inositol_monoP_metal-BS"/>
</dbReference>
<dbReference type="RefSeq" id="WP_152099285.1">
    <property type="nucleotide sequence ID" value="NZ_AP021861.1"/>
</dbReference>
<dbReference type="InterPro" id="IPR011809">
    <property type="entry name" value="His_9_proposed"/>
</dbReference>
<evidence type="ECO:0000256" key="5">
    <source>
        <dbReference type="ARBA" id="ARBA00022605"/>
    </source>
</evidence>
<protein>
    <recommendedName>
        <fullName evidence="4 11">Histidinol-phosphatase</fullName>
        <ecNumber evidence="4 11">3.1.3.15</ecNumber>
    </recommendedName>
</protein>
<dbReference type="EMBL" id="AP021861">
    <property type="protein sequence ID" value="BBO33536.1"/>
    <property type="molecule type" value="Genomic_DNA"/>
</dbReference>
<evidence type="ECO:0000256" key="12">
    <source>
        <dbReference type="PIRSR" id="PIRSR600760-2"/>
    </source>
</evidence>
<evidence type="ECO:0000256" key="4">
    <source>
        <dbReference type="ARBA" id="ARBA00013085"/>
    </source>
</evidence>
<organism evidence="13 14">
    <name type="scientific">Lacipirellula parvula</name>
    <dbReference type="NCBI Taxonomy" id="2650471"/>
    <lineage>
        <taxon>Bacteria</taxon>
        <taxon>Pseudomonadati</taxon>
        <taxon>Planctomycetota</taxon>
        <taxon>Planctomycetia</taxon>
        <taxon>Pirellulales</taxon>
        <taxon>Lacipirellulaceae</taxon>
        <taxon>Lacipirellula</taxon>
    </lineage>
</organism>
<feature type="binding site" evidence="12">
    <location>
        <position position="76"/>
    </location>
    <ligand>
        <name>Mg(2+)</name>
        <dbReference type="ChEBI" id="CHEBI:18420"/>
        <label>1</label>
        <note>catalytic</note>
    </ligand>
</feature>
<comment type="pathway">
    <text evidence="2">Amino-acid biosynthesis; L-histidine biosynthesis; L-histidine from 5-phospho-alpha-D-ribose 1-diphosphate: step 8/9.</text>
</comment>
<keyword evidence="8 12" id="KW-0460">Magnesium</keyword>
<dbReference type="PROSITE" id="PS00629">
    <property type="entry name" value="IMP_1"/>
    <property type="match status" value="1"/>
</dbReference>
<dbReference type="UniPathway" id="UPA00031">
    <property type="reaction ID" value="UER00013"/>
</dbReference>
<dbReference type="InterPro" id="IPR051090">
    <property type="entry name" value="Inositol_monoP_superfamily"/>
</dbReference>
<evidence type="ECO:0000313" key="13">
    <source>
        <dbReference type="EMBL" id="BBO33536.1"/>
    </source>
</evidence>
<sequence length="272" mass="29098">MSSTPPADPATQSRLDLAVSVARAAGTATLQWFRQSALAVERKGDGSPVTAADRAAESLLREQISAQFPDDAILGEEFGEKPGTSSYQWVLDPIDGTKSFISGVPLYTTLVAVLKDNQPLVGVIYSPATKEIVYAAAGGQTMYENGDNRAVEARVSGTERLAEATFLTTELKTFDEVGEKGSRGVYNQLEKACRLTRTWGDAYGYMLIATGRADVMIDPIMNLWDAAALQPIIEGAGGYYSDWQGRPSVHTGNSLATNPQLAGLVLSITREG</sequence>
<dbReference type="CDD" id="cd01641">
    <property type="entry name" value="Bacterial_IMPase_like_1"/>
    <property type="match status" value="1"/>
</dbReference>
<feature type="binding site" evidence="12">
    <location>
        <position position="95"/>
    </location>
    <ligand>
        <name>Mg(2+)</name>
        <dbReference type="ChEBI" id="CHEBI:18420"/>
        <label>1</label>
        <note>catalytic</note>
    </ligand>
</feature>
<feature type="binding site" evidence="12">
    <location>
        <position position="225"/>
    </location>
    <ligand>
        <name>Mg(2+)</name>
        <dbReference type="ChEBI" id="CHEBI:18420"/>
        <label>1</label>
        <note>catalytic</note>
    </ligand>
</feature>
<evidence type="ECO:0000313" key="14">
    <source>
        <dbReference type="Proteomes" id="UP000326837"/>
    </source>
</evidence>
<name>A0A5K7XGX3_9BACT</name>
<dbReference type="GO" id="GO:0046872">
    <property type="term" value="F:metal ion binding"/>
    <property type="evidence" value="ECO:0007669"/>
    <property type="project" value="UniProtKB-KW"/>
</dbReference>
<dbReference type="Pfam" id="PF00459">
    <property type="entry name" value="Inositol_P"/>
    <property type="match status" value="1"/>
</dbReference>
<keyword evidence="5" id="KW-0028">Amino-acid biosynthesis</keyword>
<evidence type="ECO:0000256" key="6">
    <source>
        <dbReference type="ARBA" id="ARBA00022723"/>
    </source>
</evidence>
<keyword evidence="7 13" id="KW-0378">Hydrolase</keyword>
<feature type="binding site" evidence="12">
    <location>
        <position position="92"/>
    </location>
    <ligand>
        <name>Mg(2+)</name>
        <dbReference type="ChEBI" id="CHEBI:18420"/>
        <label>1</label>
        <note>catalytic</note>
    </ligand>
</feature>
<evidence type="ECO:0000256" key="9">
    <source>
        <dbReference type="ARBA" id="ARBA00023102"/>
    </source>
</evidence>
<dbReference type="PANTHER" id="PTHR43200">
    <property type="entry name" value="PHOSPHATASE"/>
    <property type="match status" value="1"/>
</dbReference>
<dbReference type="Gene3D" id="3.40.190.80">
    <property type="match status" value="1"/>
</dbReference>
<dbReference type="NCBIfam" id="TIGR02067">
    <property type="entry name" value="his_9_HisN"/>
    <property type="match status" value="1"/>
</dbReference>
<proteinExistence type="inferred from homology"/>
<evidence type="ECO:0000256" key="7">
    <source>
        <dbReference type="ARBA" id="ARBA00022801"/>
    </source>
</evidence>
<comment type="similarity">
    <text evidence="3">Belongs to the inositol monophosphatase superfamily.</text>
</comment>
<dbReference type="AlphaFoldDB" id="A0A5K7XGX3"/>
<dbReference type="SUPFAM" id="SSF56655">
    <property type="entry name" value="Carbohydrate phosphatase"/>
    <property type="match status" value="1"/>
</dbReference>
<comment type="catalytic activity">
    <reaction evidence="10">
        <text>L-histidinol phosphate + H2O = L-histidinol + phosphate</text>
        <dbReference type="Rhea" id="RHEA:14465"/>
        <dbReference type="ChEBI" id="CHEBI:15377"/>
        <dbReference type="ChEBI" id="CHEBI:43474"/>
        <dbReference type="ChEBI" id="CHEBI:57699"/>
        <dbReference type="ChEBI" id="CHEBI:57980"/>
        <dbReference type="EC" id="3.1.3.15"/>
    </reaction>
</comment>
<comment type="cofactor">
    <cofactor evidence="1 12">
        <name>Mg(2+)</name>
        <dbReference type="ChEBI" id="CHEBI:18420"/>
    </cofactor>
</comment>
<feature type="binding site" evidence="12">
    <location>
        <position position="94"/>
    </location>
    <ligand>
        <name>Mg(2+)</name>
        <dbReference type="ChEBI" id="CHEBI:18420"/>
        <label>1</label>
        <note>catalytic</note>
    </ligand>
</feature>
<keyword evidence="6 12" id="KW-0479">Metal-binding</keyword>